<dbReference type="GO" id="GO:0006325">
    <property type="term" value="P:chromatin organization"/>
    <property type="evidence" value="ECO:0007669"/>
    <property type="project" value="UniProtKB-KW"/>
</dbReference>
<dbReference type="Ensembl" id="ENSCUST00005023671.1">
    <property type="protein sequence ID" value="ENSCUSP00005022854.1"/>
    <property type="gene ID" value="ENSCUSG00005014385.1"/>
</dbReference>
<evidence type="ECO:0000256" key="2">
    <source>
        <dbReference type="ARBA" id="ARBA00022491"/>
    </source>
</evidence>
<protein>
    <recommendedName>
        <fullName evidence="11">Lethal(3)malignant brain tumor-like protein 1</fullName>
    </recommendedName>
    <alternativeName>
        <fullName evidence="12">L(3)mbt protein homolog</fullName>
    </alternativeName>
</protein>
<keyword evidence="4" id="KW-0677">Repeat</keyword>
<keyword evidence="10" id="KW-0539">Nucleus</keyword>
<evidence type="ECO:0000256" key="16">
    <source>
        <dbReference type="SAM" id="Phobius"/>
    </source>
</evidence>
<evidence type="ECO:0000256" key="11">
    <source>
        <dbReference type="ARBA" id="ARBA00068102"/>
    </source>
</evidence>
<dbReference type="SMART" id="SM00561">
    <property type="entry name" value="MBT"/>
    <property type="match status" value="3"/>
</dbReference>
<evidence type="ECO:0000256" key="5">
    <source>
        <dbReference type="ARBA" id="ARBA00022771"/>
    </source>
</evidence>
<dbReference type="CDD" id="cd20131">
    <property type="entry name" value="MBT_L3MBTL1_rpt1"/>
    <property type="match status" value="1"/>
</dbReference>
<evidence type="ECO:0000256" key="8">
    <source>
        <dbReference type="ARBA" id="ARBA00023015"/>
    </source>
</evidence>
<dbReference type="Gene3D" id="2.30.30.140">
    <property type="match status" value="3"/>
</dbReference>
<evidence type="ECO:0000256" key="3">
    <source>
        <dbReference type="ARBA" id="ARBA00022723"/>
    </source>
</evidence>
<evidence type="ECO:0000256" key="4">
    <source>
        <dbReference type="ARBA" id="ARBA00022737"/>
    </source>
</evidence>
<feature type="region of interest" description="Disordered" evidence="15">
    <location>
        <begin position="63"/>
        <end position="83"/>
    </location>
</feature>
<proteinExistence type="predicted"/>
<dbReference type="PANTHER" id="PTHR12247:SF69">
    <property type="entry name" value="LETHAL(3)MALIGNANT BRAIN TUMOR-LIKE PROTEIN 1"/>
    <property type="match status" value="1"/>
</dbReference>
<dbReference type="SUPFAM" id="SSF63748">
    <property type="entry name" value="Tudor/PWWP/MBT"/>
    <property type="match status" value="3"/>
</dbReference>
<feature type="repeat" description="MBT" evidence="13">
    <location>
        <begin position="486"/>
        <end position="581"/>
    </location>
</feature>
<dbReference type="InterPro" id="IPR036060">
    <property type="entry name" value="Znf_C2H2C_sf"/>
</dbReference>
<evidence type="ECO:0000313" key="17">
    <source>
        <dbReference type="Ensembl" id="ENSCUSP00005022854.1"/>
    </source>
</evidence>
<feature type="repeat" description="MBT" evidence="13">
    <location>
        <begin position="272"/>
        <end position="370"/>
    </location>
</feature>
<dbReference type="Proteomes" id="UP000694563">
    <property type="component" value="Chromosome 17"/>
</dbReference>
<dbReference type="SUPFAM" id="SSF103637">
    <property type="entry name" value="CCHHC domain"/>
    <property type="match status" value="1"/>
</dbReference>
<dbReference type="CDD" id="cd20134">
    <property type="entry name" value="MBT_L3MBTL1_rpt2"/>
    <property type="match status" value="1"/>
</dbReference>
<dbReference type="PANTHER" id="PTHR12247">
    <property type="entry name" value="POLYCOMB GROUP PROTEIN"/>
    <property type="match status" value="1"/>
</dbReference>
<feature type="compositionally biased region" description="Basic and acidic residues" evidence="15">
    <location>
        <begin position="233"/>
        <end position="244"/>
    </location>
</feature>
<evidence type="ECO:0000256" key="10">
    <source>
        <dbReference type="ARBA" id="ARBA00023242"/>
    </source>
</evidence>
<keyword evidence="3" id="KW-0479">Metal-binding</keyword>
<feature type="region of interest" description="Disordered" evidence="15">
    <location>
        <begin position="212"/>
        <end position="247"/>
    </location>
</feature>
<dbReference type="FunFam" id="4.10.320.30:FF:000001">
    <property type="entry name" value="Myelin transcription factor 1-like, a"/>
    <property type="match status" value="1"/>
</dbReference>
<reference evidence="17" key="1">
    <citation type="submission" date="2020-10" db="EMBL/GenBank/DDBJ databases">
        <title>Catharus ustulatus (Swainson's thrush) genome, bCatUst1, primary haplotype v2.</title>
        <authorList>
            <person name="Delmore K."/>
            <person name="Vafadar M."/>
            <person name="Formenti G."/>
            <person name="Chow W."/>
            <person name="Pelan S."/>
            <person name="Howe K."/>
            <person name="Rhie A."/>
            <person name="Mountcastle J."/>
            <person name="Haase B."/>
            <person name="Fedrigo O."/>
            <person name="Jarvis E.D."/>
        </authorList>
    </citation>
    <scope>NUCLEOTIDE SEQUENCE [LARGE SCALE GENOMIC DNA]</scope>
</reference>
<evidence type="ECO:0000256" key="13">
    <source>
        <dbReference type="PROSITE-ProRule" id="PRU00459"/>
    </source>
</evidence>
<evidence type="ECO:0000256" key="1">
    <source>
        <dbReference type="ARBA" id="ARBA00004123"/>
    </source>
</evidence>
<keyword evidence="8" id="KW-0805">Transcription regulation</keyword>
<reference evidence="17" key="2">
    <citation type="submission" date="2025-08" db="UniProtKB">
        <authorList>
            <consortium name="Ensembl"/>
        </authorList>
    </citation>
    <scope>IDENTIFICATION</scope>
</reference>
<feature type="region of interest" description="Disordered" evidence="15">
    <location>
        <begin position="655"/>
        <end position="674"/>
    </location>
</feature>
<dbReference type="CDD" id="cd20137">
    <property type="entry name" value="MBT_L3MBTL1_rpt3"/>
    <property type="match status" value="1"/>
</dbReference>
<feature type="region of interest" description="Disordered" evidence="15">
    <location>
        <begin position="1"/>
        <end position="21"/>
    </location>
</feature>
<feature type="transmembrane region" description="Helical" evidence="16">
    <location>
        <begin position="798"/>
        <end position="819"/>
    </location>
</feature>
<feature type="compositionally biased region" description="Basic and acidic residues" evidence="15">
    <location>
        <begin position="1"/>
        <end position="11"/>
    </location>
</feature>
<dbReference type="FunFam" id="2.30.30.140:FF:000007">
    <property type="entry name" value="Lethal(3)malignant brain tumor-like protein 1"/>
    <property type="match status" value="2"/>
</dbReference>
<evidence type="ECO:0000313" key="18">
    <source>
        <dbReference type="Proteomes" id="UP000694563"/>
    </source>
</evidence>
<keyword evidence="6" id="KW-0862">Zinc</keyword>
<keyword evidence="2" id="KW-0678">Repressor</keyword>
<dbReference type="PROSITE" id="PS51079">
    <property type="entry name" value="MBT"/>
    <property type="match status" value="3"/>
</dbReference>
<reference evidence="17" key="3">
    <citation type="submission" date="2025-09" db="UniProtKB">
        <authorList>
            <consortium name="Ensembl"/>
        </authorList>
    </citation>
    <scope>IDENTIFICATION</scope>
</reference>
<sequence>MDSRGETEVVRSTKGSAAREVSVHVVSTESTVQSTHLPTTAFIIPANATAINLPTSTLEIQRFPREPQRSTGAERPDRGAGNEPITAAVIPQISGVQTCSTVRVLEWKDGVATLPGSNLRVSVALDKCLLCVLSSLVPHCCSSPPDVVEQPTLPAAEGLCHCDTCGRRHVWDGAREGRGFCSEHCHQQFKERSVIVENSASSTNATEILKPVKKRKRKDYQSPSEEEYESEQMEEKQEERKSSVEDSAMSNLEAEAWNGSQHGASEEKKEGWSWASYLEEQKAVAAPLDLFQDVTSQHKNGFKVGMKLEGIDPQHPSMYFILTVAEVCGYRMRLHFDGYSECHDFWLNADSPDIHPAGWFEETGHKLQPPKGYKEEEFSWTNYLKLTKAQAAPKHLFMVRNTHEASPGFKVGMKLEAVDRMNPSLICVATVTDVVDNRFLVHFDNWDDTYDYWCDPSSPYIHPVGWCHEHGKPLTPPQDYPDPDNFTWEKYLKETGASAVPAWAFKVRPPHGFLVNMKLEAVDRRTPSFIRVASVEDVEDHRIKVHFDGWSHVYDFWIDADHPDIHPMGWCSKTGHPLQPPLRPKEPTSSAHGGCPSLGCKSIPHSKSSKYSFHHRKCPTPGCDGSGHVTGRFTAHYCLSGCPLAEKNQGRLKADLSDTEASTRKRSPMGSKGSLLPQLRCCSGHWGGGPWASPNPSGHQSSCLFRGRPPKYRKMQQEDFQSKCHRLPWCYCRARMEELGWVGVLGPSLPWLTQVCPSEALVVSYHRGPWIRDVPALYQGSQSSLSFAVCYGWESLSALWHGIRILSMAVYFLLCFVLFRQG</sequence>
<evidence type="ECO:0000256" key="14">
    <source>
        <dbReference type="PROSITE-ProRule" id="PRU01143"/>
    </source>
</evidence>
<evidence type="ECO:0000256" key="7">
    <source>
        <dbReference type="ARBA" id="ARBA00022853"/>
    </source>
</evidence>
<dbReference type="AlphaFoldDB" id="A0A8C3UYD6"/>
<keyword evidence="9" id="KW-0804">Transcription</keyword>
<evidence type="ECO:0000256" key="6">
    <source>
        <dbReference type="ARBA" id="ARBA00022833"/>
    </source>
</evidence>
<evidence type="ECO:0000256" key="12">
    <source>
        <dbReference type="ARBA" id="ARBA00079425"/>
    </source>
</evidence>
<accession>A0A8C3UYD6</accession>
<evidence type="ECO:0000256" key="9">
    <source>
        <dbReference type="ARBA" id="ARBA00023163"/>
    </source>
</evidence>
<keyword evidence="5 14" id="KW-0863">Zinc-finger</keyword>
<dbReference type="InterPro" id="IPR047361">
    <property type="entry name" value="MBT_L3MBTL1_rpt1"/>
</dbReference>
<dbReference type="GO" id="GO:0045892">
    <property type="term" value="P:negative regulation of DNA-templated transcription"/>
    <property type="evidence" value="ECO:0007669"/>
    <property type="project" value="TreeGrafter"/>
</dbReference>
<feature type="repeat" description="MBT" evidence="13">
    <location>
        <begin position="378"/>
        <end position="477"/>
    </location>
</feature>
<organism evidence="17 18">
    <name type="scientific">Catharus ustulatus</name>
    <name type="common">Russet-backed thrush</name>
    <name type="synonym">Hylocichla ustulatus</name>
    <dbReference type="NCBI Taxonomy" id="91951"/>
    <lineage>
        <taxon>Eukaryota</taxon>
        <taxon>Metazoa</taxon>
        <taxon>Chordata</taxon>
        <taxon>Craniata</taxon>
        <taxon>Vertebrata</taxon>
        <taxon>Euteleostomi</taxon>
        <taxon>Archelosauria</taxon>
        <taxon>Archosauria</taxon>
        <taxon>Dinosauria</taxon>
        <taxon>Saurischia</taxon>
        <taxon>Theropoda</taxon>
        <taxon>Coelurosauria</taxon>
        <taxon>Aves</taxon>
        <taxon>Neognathae</taxon>
        <taxon>Neoaves</taxon>
        <taxon>Telluraves</taxon>
        <taxon>Australaves</taxon>
        <taxon>Passeriformes</taxon>
        <taxon>Turdidae</taxon>
        <taxon>Catharus</taxon>
    </lineage>
</organism>
<dbReference type="Pfam" id="PF01530">
    <property type="entry name" value="zf-C2HC"/>
    <property type="match status" value="1"/>
</dbReference>
<dbReference type="InterPro" id="IPR050548">
    <property type="entry name" value="PcG_chromatin_remod_factors"/>
</dbReference>
<keyword evidence="16" id="KW-0812">Transmembrane</keyword>
<feature type="compositionally biased region" description="Basic and acidic residues" evidence="15">
    <location>
        <begin position="63"/>
        <end position="80"/>
    </location>
</feature>
<evidence type="ECO:0000256" key="15">
    <source>
        <dbReference type="SAM" id="MobiDB-lite"/>
    </source>
</evidence>
<comment type="subcellular location">
    <subcellularLocation>
        <location evidence="1">Nucleus</location>
    </subcellularLocation>
</comment>
<keyword evidence="16" id="KW-0472">Membrane</keyword>
<dbReference type="PROSITE" id="PS51802">
    <property type="entry name" value="ZF_CCHHC"/>
    <property type="match status" value="1"/>
</dbReference>
<dbReference type="InterPro" id="IPR004092">
    <property type="entry name" value="Mbt"/>
</dbReference>
<dbReference type="Pfam" id="PF02820">
    <property type="entry name" value="MBT"/>
    <property type="match status" value="3"/>
</dbReference>
<dbReference type="InterPro" id="IPR047362">
    <property type="entry name" value="MBT_L3MBTL1_rpt3"/>
</dbReference>
<name>A0A8C3UYD6_CATUS</name>
<dbReference type="GO" id="GO:0042393">
    <property type="term" value="F:histone binding"/>
    <property type="evidence" value="ECO:0007669"/>
    <property type="project" value="TreeGrafter"/>
</dbReference>
<dbReference type="GO" id="GO:0003682">
    <property type="term" value="F:chromatin binding"/>
    <property type="evidence" value="ECO:0007669"/>
    <property type="project" value="TreeGrafter"/>
</dbReference>
<dbReference type="InterPro" id="IPR002515">
    <property type="entry name" value="Znf_C2H2C"/>
</dbReference>
<dbReference type="GO" id="GO:0008270">
    <property type="term" value="F:zinc ion binding"/>
    <property type="evidence" value="ECO:0007669"/>
    <property type="project" value="UniProtKB-KW"/>
</dbReference>
<keyword evidence="16" id="KW-1133">Transmembrane helix</keyword>
<gene>
    <name evidence="17" type="primary">L3MBTL1</name>
</gene>
<keyword evidence="7" id="KW-0156">Chromatin regulator</keyword>
<dbReference type="Gene3D" id="4.10.320.30">
    <property type="match status" value="1"/>
</dbReference>
<keyword evidence="18" id="KW-1185">Reference proteome</keyword>
<dbReference type="GO" id="GO:0005634">
    <property type="term" value="C:nucleus"/>
    <property type="evidence" value="ECO:0007669"/>
    <property type="project" value="UniProtKB-SubCell"/>
</dbReference>